<sequence>MIRSKGSSHLVHYHEDIVRFERENKKKKQLAVKREAEMAARDAAGNFVNDDGHPFEEEHHGVFQDPPPPEANLPADGGNAAHAHAANAACLATANATRLTALNARPAHARQTLRDHDAPNIEFLETGTNRECPHHGFPRATLISTFYRGVDKAYKMALDTASNGEFMTKTETEATKLIENLAASNSNHNVDYDRSNRGGGGEPKQLAELSAKAEMNFVNGYGNYQNRGFNQNYRNHPNLSYRSTNVENPQDQVYPTQAGSQGQKFQPYGFQNKGNYQGQFQPPAGTGHASSSGDNEMKLMMQQVIEDQKKNAADINVKVDSMYNDLNGKFATLSSHVKTLENQVSQIVFASMRPAGAHSGKVKPKGKEQCYAIMIQEELREIVVAKQVETNVVVVETLVEDKIVEDDEPLSVELPPYVPKLPFPGRERQIQRQKEYARLDEIMKQLYVRLPFLQWVLHVPSYRSYLKDILSNKRSIEEGVKLIYKGEEYAQLVESQRQQKEAQLTNVVKMLAGKEMVNTCSAIPPTTVPEKLGDRGSFVLPCRIGESLFERCLCDLGDRSVRFSMGSAENVHARVGNFYIPTNFVVLELDKEPHDPLILGRPFLNTVGAIIDDCIELSDVEEVLDGDTKDAHVILIPLQRVEDTIMYKVQCKGTSKPFSKARSILTSEWKEKGRKAVKRVVGKVLRMKLTDWGPCFGASSRTPRICFVEAMPKWYYIACKVCGKKVQPYPQGSHGNAGPIYSCGVRDSNVTNLIIGISSFCVLLMELRLRLKLLFFDGLAQRLIGKTAAELFAEVPESDPSILPKVLADLMGKNHEITVVSNTACDIIKPNIEMIESSTVDVSLSTDKRVFDDLKLKPDTGAVEYDINDFNTRLPTKLFATDCYLDACLNIFSRFDILTPLRFSLVEFGSVTGLPCGEFLEEYEPDFFPKHVNGTNDYWDVLIGKDKNTTLADVSSKFQALKGFEDPLKLPLALLLIVDRVFISNNQTHRPTFKKRKFELVDADEAEDNDDEAADNDDEAEDIKLWVKSQLSSIRHEFGKSVKKLRSQNLNLLKKIKVLQSVKTYRSRPSTHHPSKKVRLAPNLSTASESPVNPVVDATNITTPPSEPLTSLQGGDNVLSDSVHDGDEVVSGNSKKIVDDLIRREFKTDKVCRN</sequence>
<evidence type="ECO:0000313" key="4">
    <source>
        <dbReference type="Proteomes" id="UP000694240"/>
    </source>
</evidence>
<dbReference type="Proteomes" id="UP000694240">
    <property type="component" value="Chromosome 3"/>
</dbReference>
<dbReference type="EMBL" id="JAEFBK010000003">
    <property type="protein sequence ID" value="KAG7627139.1"/>
    <property type="molecule type" value="Genomic_DNA"/>
</dbReference>
<proteinExistence type="predicted"/>
<dbReference type="PANTHER" id="PTHR33067:SF31">
    <property type="entry name" value="RNA-DIRECTED DNA POLYMERASE"/>
    <property type="match status" value="1"/>
</dbReference>
<name>A0A8T2EUJ4_9BRAS</name>
<gene>
    <name evidence="3" type="ORF">ISN45_At03g033270</name>
</gene>
<dbReference type="AlphaFoldDB" id="A0A8T2EUJ4"/>
<dbReference type="InterPro" id="IPR015410">
    <property type="entry name" value="DUF1985"/>
</dbReference>
<feature type="domain" description="DUF1985" evidence="2">
    <location>
        <begin position="899"/>
        <end position="1005"/>
    </location>
</feature>
<evidence type="ECO:0000256" key="1">
    <source>
        <dbReference type="SAM" id="MobiDB-lite"/>
    </source>
</evidence>
<evidence type="ECO:0000259" key="2">
    <source>
        <dbReference type="Pfam" id="PF09331"/>
    </source>
</evidence>
<keyword evidence="4" id="KW-1185">Reference proteome</keyword>
<organism evidence="3 4">
    <name type="scientific">Arabidopsis thaliana x Arabidopsis arenosa</name>
    <dbReference type="NCBI Taxonomy" id="1240361"/>
    <lineage>
        <taxon>Eukaryota</taxon>
        <taxon>Viridiplantae</taxon>
        <taxon>Streptophyta</taxon>
        <taxon>Embryophyta</taxon>
        <taxon>Tracheophyta</taxon>
        <taxon>Spermatophyta</taxon>
        <taxon>Magnoliopsida</taxon>
        <taxon>eudicotyledons</taxon>
        <taxon>Gunneridae</taxon>
        <taxon>Pentapetalae</taxon>
        <taxon>rosids</taxon>
        <taxon>malvids</taxon>
        <taxon>Brassicales</taxon>
        <taxon>Brassicaceae</taxon>
        <taxon>Camelineae</taxon>
        <taxon>Arabidopsis</taxon>
    </lineage>
</organism>
<evidence type="ECO:0000313" key="3">
    <source>
        <dbReference type="EMBL" id="KAG7627139.1"/>
    </source>
</evidence>
<dbReference type="Pfam" id="PF09331">
    <property type="entry name" value="DUF1985"/>
    <property type="match status" value="1"/>
</dbReference>
<accession>A0A8T2EUJ4</accession>
<reference evidence="3 4" key="1">
    <citation type="submission" date="2020-12" db="EMBL/GenBank/DDBJ databases">
        <title>Concerted genomic and epigenomic changes stabilize Arabidopsis allopolyploids.</title>
        <authorList>
            <person name="Chen Z."/>
        </authorList>
    </citation>
    <scope>NUCLEOTIDE SEQUENCE [LARGE SCALE GENOMIC DNA]</scope>
    <source>
        <strain evidence="3">Allo738</strain>
        <tissue evidence="3">Leaf</tissue>
    </source>
</reference>
<feature type="region of interest" description="Disordered" evidence="1">
    <location>
        <begin position="269"/>
        <end position="294"/>
    </location>
</feature>
<protein>
    <recommendedName>
        <fullName evidence="2">DUF1985 domain-containing protein</fullName>
    </recommendedName>
</protein>
<dbReference type="PANTHER" id="PTHR33067">
    <property type="entry name" value="RNA-DIRECTED DNA POLYMERASE-RELATED"/>
    <property type="match status" value="1"/>
</dbReference>
<comment type="caution">
    <text evidence="3">The sequence shown here is derived from an EMBL/GenBank/DDBJ whole genome shotgun (WGS) entry which is preliminary data.</text>
</comment>